<dbReference type="InterPro" id="IPR036093">
    <property type="entry name" value="NAC_dom_sf"/>
</dbReference>
<dbReference type="GO" id="GO:0003677">
    <property type="term" value="F:DNA binding"/>
    <property type="evidence" value="ECO:0007669"/>
    <property type="project" value="UniProtKB-KW"/>
</dbReference>
<dbReference type="PROSITE" id="PS51005">
    <property type="entry name" value="NAC"/>
    <property type="match status" value="1"/>
</dbReference>
<proteinExistence type="predicted"/>
<keyword evidence="2" id="KW-0238">DNA-binding</keyword>
<dbReference type="EMBL" id="CM016559">
    <property type="protein sequence ID" value="TKV99612.1"/>
    <property type="molecule type" value="Genomic_DNA"/>
</dbReference>
<dbReference type="Gramene" id="TKV99612">
    <property type="protein sequence ID" value="TKV99612"/>
    <property type="gene ID" value="SEVIR_8G055200v2"/>
</dbReference>
<evidence type="ECO:0000313" key="8">
    <source>
        <dbReference type="Proteomes" id="UP000298652"/>
    </source>
</evidence>
<feature type="region of interest" description="Disordered" evidence="5">
    <location>
        <begin position="172"/>
        <end position="216"/>
    </location>
</feature>
<dbReference type="GO" id="GO:0006355">
    <property type="term" value="P:regulation of DNA-templated transcription"/>
    <property type="evidence" value="ECO:0007669"/>
    <property type="project" value="InterPro"/>
</dbReference>
<dbReference type="Pfam" id="PF02365">
    <property type="entry name" value="NAM"/>
    <property type="match status" value="1"/>
</dbReference>
<dbReference type="OMA" id="NGVRACR"/>
<gene>
    <name evidence="7" type="ORF">SEVIR_8G055200v2</name>
</gene>
<dbReference type="PANTHER" id="PTHR31719:SF88">
    <property type="entry name" value="OS07G0272700 PROTEIN"/>
    <property type="match status" value="1"/>
</dbReference>
<accession>A0A4U6TFU5</accession>
<sequence>MEASRFGFDFPPAYKFDPTDEDIVAHYLLPRAIGFPNPYAHAVIDDDPCSCPPWELLRRHGHAGSDHAFFFGPPSDRAVNGVRACRVVRPGPEGGAGGLWRGHDAKEADLVVVRRGGGAQLQLRYRRRNLAYYHDGDPNSSGWVMHEYQLLHPKLLPGPVLLRIRITAKAKKKQQLATRAKKQQHAAAADQQPIPGPEQPGPSNYPGDAPSPEISS</sequence>
<keyword evidence="3" id="KW-0804">Transcription</keyword>
<feature type="compositionally biased region" description="Basic residues" evidence="5">
    <location>
        <begin position="172"/>
        <end position="184"/>
    </location>
</feature>
<dbReference type="AlphaFoldDB" id="A0A4U6TFU5"/>
<protein>
    <recommendedName>
        <fullName evidence="6">NAC domain-containing protein</fullName>
    </recommendedName>
</protein>
<reference evidence="7" key="1">
    <citation type="submission" date="2019-03" db="EMBL/GenBank/DDBJ databases">
        <title>WGS assembly of Setaria viridis.</title>
        <authorList>
            <person name="Huang P."/>
            <person name="Jenkins J."/>
            <person name="Grimwood J."/>
            <person name="Barry K."/>
            <person name="Healey A."/>
            <person name="Mamidi S."/>
            <person name="Sreedasyam A."/>
            <person name="Shu S."/>
            <person name="Feldman M."/>
            <person name="Wu J."/>
            <person name="Yu Y."/>
            <person name="Chen C."/>
            <person name="Johnson J."/>
            <person name="Rokhsar D."/>
            <person name="Baxter I."/>
            <person name="Schmutz J."/>
            <person name="Brutnell T."/>
            <person name="Kellogg E."/>
        </authorList>
    </citation>
    <scope>NUCLEOTIDE SEQUENCE [LARGE SCALE GENOMIC DNA]</scope>
</reference>
<feature type="domain" description="NAC" evidence="6">
    <location>
        <begin position="10"/>
        <end position="167"/>
    </location>
</feature>
<evidence type="ECO:0000256" key="3">
    <source>
        <dbReference type="ARBA" id="ARBA00023163"/>
    </source>
</evidence>
<evidence type="ECO:0000256" key="2">
    <source>
        <dbReference type="ARBA" id="ARBA00023125"/>
    </source>
</evidence>
<keyword evidence="8" id="KW-1185">Reference proteome</keyword>
<dbReference type="Proteomes" id="UP000298652">
    <property type="component" value="Chromosome 8"/>
</dbReference>
<organism evidence="7 8">
    <name type="scientific">Setaria viridis</name>
    <name type="common">Green bristlegrass</name>
    <name type="synonym">Setaria italica subsp. viridis</name>
    <dbReference type="NCBI Taxonomy" id="4556"/>
    <lineage>
        <taxon>Eukaryota</taxon>
        <taxon>Viridiplantae</taxon>
        <taxon>Streptophyta</taxon>
        <taxon>Embryophyta</taxon>
        <taxon>Tracheophyta</taxon>
        <taxon>Spermatophyta</taxon>
        <taxon>Magnoliopsida</taxon>
        <taxon>Liliopsida</taxon>
        <taxon>Poales</taxon>
        <taxon>Poaceae</taxon>
        <taxon>PACMAD clade</taxon>
        <taxon>Panicoideae</taxon>
        <taxon>Panicodae</taxon>
        <taxon>Paniceae</taxon>
        <taxon>Cenchrinae</taxon>
        <taxon>Setaria</taxon>
    </lineage>
</organism>
<evidence type="ECO:0000256" key="4">
    <source>
        <dbReference type="ARBA" id="ARBA00023242"/>
    </source>
</evidence>
<evidence type="ECO:0000256" key="5">
    <source>
        <dbReference type="SAM" id="MobiDB-lite"/>
    </source>
</evidence>
<dbReference type="SUPFAM" id="SSF101941">
    <property type="entry name" value="NAC domain"/>
    <property type="match status" value="1"/>
</dbReference>
<keyword evidence="1" id="KW-0805">Transcription regulation</keyword>
<name>A0A4U6TFU5_SETVI</name>
<dbReference type="InterPro" id="IPR003441">
    <property type="entry name" value="NAC-dom"/>
</dbReference>
<keyword evidence="4" id="KW-0539">Nucleus</keyword>
<dbReference type="Gene3D" id="2.170.150.80">
    <property type="entry name" value="NAC domain"/>
    <property type="match status" value="1"/>
</dbReference>
<dbReference type="PANTHER" id="PTHR31719">
    <property type="entry name" value="NAC TRANSCRIPTION FACTOR 56"/>
    <property type="match status" value="1"/>
</dbReference>
<evidence type="ECO:0000256" key="1">
    <source>
        <dbReference type="ARBA" id="ARBA00023015"/>
    </source>
</evidence>
<evidence type="ECO:0000313" key="7">
    <source>
        <dbReference type="EMBL" id="TKV99612.1"/>
    </source>
</evidence>
<evidence type="ECO:0000259" key="6">
    <source>
        <dbReference type="PROSITE" id="PS51005"/>
    </source>
</evidence>